<dbReference type="GeneTree" id="ENSGT00610000086058"/>
<feature type="domain" description="Cell morphogenesis protein C-terminal" evidence="2">
    <location>
        <begin position="293"/>
        <end position="545"/>
    </location>
</feature>
<organism evidence="4 5">
    <name type="scientific">Hucho hucho</name>
    <name type="common">huchen</name>
    <dbReference type="NCBI Taxonomy" id="62062"/>
    <lineage>
        <taxon>Eukaryota</taxon>
        <taxon>Metazoa</taxon>
        <taxon>Chordata</taxon>
        <taxon>Craniata</taxon>
        <taxon>Vertebrata</taxon>
        <taxon>Euteleostomi</taxon>
        <taxon>Actinopterygii</taxon>
        <taxon>Neopterygii</taxon>
        <taxon>Teleostei</taxon>
        <taxon>Protacanthopterygii</taxon>
        <taxon>Salmoniformes</taxon>
        <taxon>Salmonidae</taxon>
        <taxon>Salmoninae</taxon>
        <taxon>Hucho</taxon>
    </lineage>
</organism>
<dbReference type="PANTHER" id="PTHR12295:SF29">
    <property type="entry name" value="PROTEIN FURRY HOMOLOG"/>
    <property type="match status" value="1"/>
</dbReference>
<dbReference type="Pfam" id="PF14225">
    <property type="entry name" value="MOR2-PAG1_C"/>
    <property type="match status" value="1"/>
</dbReference>
<feature type="domain" description="Protein furry C-terminal" evidence="3">
    <location>
        <begin position="1044"/>
        <end position="1128"/>
    </location>
</feature>
<dbReference type="AlphaFoldDB" id="A0A4W5PJA7"/>
<feature type="domain" description="Protein furry C-terminal" evidence="3">
    <location>
        <begin position="1001"/>
        <end position="1038"/>
    </location>
</feature>
<evidence type="ECO:0000259" key="3">
    <source>
        <dbReference type="Pfam" id="PF19421"/>
    </source>
</evidence>
<dbReference type="GO" id="GO:0000902">
    <property type="term" value="P:cell morphogenesis"/>
    <property type="evidence" value="ECO:0007669"/>
    <property type="project" value="InterPro"/>
</dbReference>
<feature type="region of interest" description="Disordered" evidence="1">
    <location>
        <begin position="1"/>
        <end position="55"/>
    </location>
</feature>
<evidence type="ECO:0000256" key="1">
    <source>
        <dbReference type="SAM" id="MobiDB-lite"/>
    </source>
</evidence>
<sequence length="1128" mass="125852">MDFLREGQASPVPDSGLSSSSTSSSLSLGGSTSNLPHISSQEAEELKSPSETDEKTNKLIEFLTTRACGPMWCHEAISPKNQTSKSTEQLVKFLRYVVSVFKESKSDFHLEQQLSDIALQMGLCSLSRHYAGRSFQVVRGLRQPLSAHAVFDLLSRLVEVVGEHGEEVQGYVMEVLLTFESVVDNLAECLNNNDLMAVLTRLVCRSPSLTTTAVFINPFIWHLPVVLRSCSVGYTLAKRLMKNWQRLGGATRGIYWDRKPKRNKHIALLRSPSSSKEPLSDPANVNHPSNLLATIFWVAVSLMESDFEFEYQMSLRLLLKLLAHVALDKQENRERLEKLQGQLRWSGFAGLQQLLLKGFTSTSTTDLTLQIFCQLTPVSRVPVVDTSQTIGFPLNVLCLLPHLVQNFDGPSQFCKDVAQRIAQVCLEEKNSKLSNLAHVMTLYKTHSYTRNSFSWVNVVCRYLHEAFSEITLNMVTYMAELLEKGLPSMQQTLLQIIYSLLSHMDLSVIQAKPFNMEVLKTIEKFVQTAHWREALNILKLVVSRSASLVQPTSPHSELAHLDLQVWERSSKALPGKTLDFTFDISETPVIGRRYEELQGSPGREGKSQAIAVTCSTSSTSSGSTSNNVLVPVSWKIPQSSQKRTREKLVNVLCLCGQGVGLTKNPSVIFSSCGELDLMDLQPSLVSSDEGTQEQDNNMDDTTSEQQFRVFRDFDFLDVELEEGEGETMDSFNWGVRRRSMDSLDRSDMVPLDDSELSSSTPSLGQFTHQDSEESSEEESITASQILSHSQSNQTCDSAFVSIYTLFILLNGKIILCKPAQYGSGQHDGLLLFLHVCSGGCVCLVYPTSLGEEERDELMESCSSLPPSPFFSAILAAFQPAVCDDADEAWRRHINQLVSDSDGSCAIYTFQVFSSFFQSIQSKFCSLTCDAAGYLGDGLRGIGSKFLRSSQMLTSCSECPTLFIDADTIISYGLLEKIKFSVLELQEYLDTYNNRKEAAIAQLELCQRLYKLHFQLLLLFQSYCKLIGQVHAISSVPEVRLLEVRVWPSDIFGSSSEDETQTLLNIYFRYQTLGQMGTFALVGSKQDLSEICVKLMELNGEIRDMIRRAQGYRAITTFLPDSGVSGSSL</sequence>
<feature type="domain" description="Protein furry C-terminal" evidence="3">
    <location>
        <begin position="569"/>
        <end position="791"/>
    </location>
</feature>
<evidence type="ECO:0000313" key="5">
    <source>
        <dbReference type="Proteomes" id="UP000314982"/>
    </source>
</evidence>
<feature type="compositionally biased region" description="Low complexity" evidence="1">
    <location>
        <begin position="15"/>
        <end position="33"/>
    </location>
</feature>
<dbReference type="Proteomes" id="UP000314982">
    <property type="component" value="Unassembled WGS sequence"/>
</dbReference>
<dbReference type="InterPro" id="IPR025481">
    <property type="entry name" value="Cell_Morphogen_C"/>
</dbReference>
<protein>
    <submittedName>
        <fullName evidence="4">FRY microtubule binding protein</fullName>
    </submittedName>
</protein>
<dbReference type="InterPro" id="IPR045842">
    <property type="entry name" value="Fry_C"/>
</dbReference>
<reference evidence="4" key="3">
    <citation type="submission" date="2025-09" db="UniProtKB">
        <authorList>
            <consortium name="Ensembl"/>
        </authorList>
    </citation>
    <scope>IDENTIFICATION</scope>
</reference>
<reference evidence="4" key="2">
    <citation type="submission" date="2025-08" db="UniProtKB">
        <authorList>
            <consortium name="Ensembl"/>
        </authorList>
    </citation>
    <scope>IDENTIFICATION</scope>
</reference>
<feature type="compositionally biased region" description="Basic and acidic residues" evidence="1">
    <location>
        <begin position="44"/>
        <end position="55"/>
    </location>
</feature>
<keyword evidence="5" id="KW-1185">Reference proteome</keyword>
<dbReference type="GO" id="GO:0031175">
    <property type="term" value="P:neuron projection development"/>
    <property type="evidence" value="ECO:0007669"/>
    <property type="project" value="TreeGrafter"/>
</dbReference>
<dbReference type="GO" id="GO:0005938">
    <property type="term" value="C:cell cortex"/>
    <property type="evidence" value="ECO:0007669"/>
    <property type="project" value="TreeGrafter"/>
</dbReference>
<accession>A0A4W5PJA7</accession>
<dbReference type="Ensembl" id="ENSHHUT00000064374.1">
    <property type="protein sequence ID" value="ENSHHUP00000062273.1"/>
    <property type="gene ID" value="ENSHHUG00000036365.1"/>
</dbReference>
<dbReference type="GO" id="GO:0030427">
    <property type="term" value="C:site of polarized growth"/>
    <property type="evidence" value="ECO:0007669"/>
    <property type="project" value="TreeGrafter"/>
</dbReference>
<feature type="compositionally biased region" description="Polar residues" evidence="1">
    <location>
        <begin position="756"/>
        <end position="768"/>
    </location>
</feature>
<proteinExistence type="predicted"/>
<name>A0A4W5PJA7_9TELE</name>
<evidence type="ECO:0000313" key="4">
    <source>
        <dbReference type="Ensembl" id="ENSHHUP00000062273.1"/>
    </source>
</evidence>
<dbReference type="Pfam" id="PF19421">
    <property type="entry name" value="Fry_C"/>
    <property type="match status" value="4"/>
</dbReference>
<evidence type="ECO:0000259" key="2">
    <source>
        <dbReference type="Pfam" id="PF14225"/>
    </source>
</evidence>
<feature type="region of interest" description="Disordered" evidence="1">
    <location>
        <begin position="746"/>
        <end position="785"/>
    </location>
</feature>
<dbReference type="PANTHER" id="PTHR12295">
    <property type="entry name" value="FURRY-RELATED"/>
    <property type="match status" value="1"/>
</dbReference>
<reference evidence="5" key="1">
    <citation type="submission" date="2018-06" db="EMBL/GenBank/DDBJ databases">
        <title>Genome assembly of Danube salmon.</title>
        <authorList>
            <person name="Macqueen D.J."/>
            <person name="Gundappa M.K."/>
        </authorList>
    </citation>
    <scope>NUCLEOTIDE SEQUENCE [LARGE SCALE GENOMIC DNA]</scope>
</reference>
<feature type="domain" description="Protein furry C-terminal" evidence="3">
    <location>
        <begin position="848"/>
        <end position="1000"/>
    </location>
</feature>
<dbReference type="InterPro" id="IPR039867">
    <property type="entry name" value="Furry/Tao3/Mor2"/>
</dbReference>